<evidence type="ECO:0000313" key="2">
    <source>
        <dbReference type="Proteomes" id="UP001597314"/>
    </source>
</evidence>
<organism evidence="1 2">
    <name type="scientific">Rhodoplanes azumiensis</name>
    <dbReference type="NCBI Taxonomy" id="1897628"/>
    <lineage>
        <taxon>Bacteria</taxon>
        <taxon>Pseudomonadati</taxon>
        <taxon>Pseudomonadota</taxon>
        <taxon>Alphaproteobacteria</taxon>
        <taxon>Hyphomicrobiales</taxon>
        <taxon>Nitrobacteraceae</taxon>
        <taxon>Rhodoplanes</taxon>
    </lineage>
</organism>
<comment type="caution">
    <text evidence="1">The sequence shown here is derived from an EMBL/GenBank/DDBJ whole genome shotgun (WGS) entry which is preliminary data.</text>
</comment>
<proteinExistence type="predicted"/>
<name>A0ABW5AKX2_9BRAD</name>
<protein>
    <recommendedName>
        <fullName evidence="3">Helix-turn-helix domain-containing protein</fullName>
    </recommendedName>
</protein>
<sequence length="133" mass="14123">MADPRLPGILAEIAEVAGVDTALAIAKAKGGRRASFPVQADDDHWLVKTVGREAADAICKHFRIMSASGRLSSCFSDVPIPKGYTAIIAVARARLEEALAEGKSASEAARISGMTERTVFRARARLSGRTKSK</sequence>
<evidence type="ECO:0008006" key="3">
    <source>
        <dbReference type="Google" id="ProtNLM"/>
    </source>
</evidence>
<dbReference type="Proteomes" id="UP001597314">
    <property type="component" value="Unassembled WGS sequence"/>
</dbReference>
<reference evidence="2" key="1">
    <citation type="journal article" date="2019" name="Int. J. Syst. Evol. Microbiol.">
        <title>The Global Catalogue of Microorganisms (GCM) 10K type strain sequencing project: providing services to taxonomists for standard genome sequencing and annotation.</title>
        <authorList>
            <consortium name="The Broad Institute Genomics Platform"/>
            <consortium name="The Broad Institute Genome Sequencing Center for Infectious Disease"/>
            <person name="Wu L."/>
            <person name="Ma J."/>
        </authorList>
    </citation>
    <scope>NUCLEOTIDE SEQUENCE [LARGE SCALE GENOMIC DNA]</scope>
    <source>
        <strain evidence="2">CGMCC 1.6774</strain>
    </source>
</reference>
<dbReference type="EMBL" id="JBHUIW010000018">
    <property type="protein sequence ID" value="MFD2183594.1"/>
    <property type="molecule type" value="Genomic_DNA"/>
</dbReference>
<dbReference type="SUPFAM" id="SSF46689">
    <property type="entry name" value="Homeodomain-like"/>
    <property type="match status" value="1"/>
</dbReference>
<keyword evidence="2" id="KW-1185">Reference proteome</keyword>
<evidence type="ECO:0000313" key="1">
    <source>
        <dbReference type="EMBL" id="MFD2183594.1"/>
    </source>
</evidence>
<gene>
    <name evidence="1" type="ORF">ACFSOX_15670</name>
</gene>
<accession>A0ABW5AKX2</accession>
<dbReference type="InterPro" id="IPR009057">
    <property type="entry name" value="Homeodomain-like_sf"/>
</dbReference>
<dbReference type="RefSeq" id="WP_378478749.1">
    <property type="nucleotide sequence ID" value="NZ_JBHUIW010000018.1"/>
</dbReference>